<name>A0ABN9DMI2_9NEOB</name>
<organism evidence="1 2">
    <name type="scientific">Staurois parvus</name>
    <dbReference type="NCBI Taxonomy" id="386267"/>
    <lineage>
        <taxon>Eukaryota</taxon>
        <taxon>Metazoa</taxon>
        <taxon>Chordata</taxon>
        <taxon>Craniata</taxon>
        <taxon>Vertebrata</taxon>
        <taxon>Euteleostomi</taxon>
        <taxon>Amphibia</taxon>
        <taxon>Batrachia</taxon>
        <taxon>Anura</taxon>
        <taxon>Neobatrachia</taxon>
        <taxon>Ranoidea</taxon>
        <taxon>Ranidae</taxon>
        <taxon>Staurois</taxon>
    </lineage>
</organism>
<accession>A0ABN9DMI2</accession>
<gene>
    <name evidence="1" type="ORF">SPARVUS_LOCUS7824249</name>
</gene>
<keyword evidence="2" id="KW-1185">Reference proteome</keyword>
<proteinExistence type="predicted"/>
<evidence type="ECO:0000313" key="2">
    <source>
        <dbReference type="Proteomes" id="UP001162483"/>
    </source>
</evidence>
<protein>
    <submittedName>
        <fullName evidence="1">Uncharacterized protein</fullName>
    </submittedName>
</protein>
<sequence>MRPPGPGFARAREPIHLNGLPCLVTRREDVPARLWKMQPRYGLRFPVRVACH</sequence>
<evidence type="ECO:0000313" key="1">
    <source>
        <dbReference type="EMBL" id="CAI9573835.1"/>
    </source>
</evidence>
<reference evidence="1" key="1">
    <citation type="submission" date="2023-05" db="EMBL/GenBank/DDBJ databases">
        <authorList>
            <person name="Stuckert A."/>
        </authorList>
    </citation>
    <scope>NUCLEOTIDE SEQUENCE</scope>
</reference>
<comment type="caution">
    <text evidence="1">The sequence shown here is derived from an EMBL/GenBank/DDBJ whole genome shotgun (WGS) entry which is preliminary data.</text>
</comment>
<dbReference type="Proteomes" id="UP001162483">
    <property type="component" value="Unassembled WGS sequence"/>
</dbReference>
<dbReference type="EMBL" id="CATNWA010014602">
    <property type="protein sequence ID" value="CAI9573835.1"/>
    <property type="molecule type" value="Genomic_DNA"/>
</dbReference>